<keyword evidence="4" id="KW-0812">Transmembrane</keyword>
<feature type="chain" id="PRO_5027103539" description="histidine kinase" evidence="5">
    <location>
        <begin position="25"/>
        <end position="1325"/>
    </location>
</feature>
<evidence type="ECO:0000256" key="5">
    <source>
        <dbReference type="SAM" id="SignalP"/>
    </source>
</evidence>
<evidence type="ECO:0000256" key="1">
    <source>
        <dbReference type="ARBA" id="ARBA00000085"/>
    </source>
</evidence>
<evidence type="ECO:0000313" key="7">
    <source>
        <dbReference type="EMBL" id="QHV94334.1"/>
    </source>
</evidence>
<dbReference type="PROSITE" id="PS50109">
    <property type="entry name" value="HIS_KIN"/>
    <property type="match status" value="1"/>
</dbReference>
<dbReference type="EC" id="2.7.13.3" evidence="2"/>
<dbReference type="Gene3D" id="2.60.40.10">
    <property type="entry name" value="Immunoglobulins"/>
    <property type="match status" value="1"/>
</dbReference>
<dbReference type="RefSeq" id="WP_162384757.1">
    <property type="nucleotide sequence ID" value="NZ_CP045997.1"/>
</dbReference>
<evidence type="ECO:0000256" key="4">
    <source>
        <dbReference type="SAM" id="Phobius"/>
    </source>
</evidence>
<evidence type="ECO:0000313" key="8">
    <source>
        <dbReference type="Proteomes" id="UP000464577"/>
    </source>
</evidence>
<organism evidence="7 8">
    <name type="scientific">Spirosoma endbachense</name>
    <dbReference type="NCBI Taxonomy" id="2666025"/>
    <lineage>
        <taxon>Bacteria</taxon>
        <taxon>Pseudomonadati</taxon>
        <taxon>Bacteroidota</taxon>
        <taxon>Cytophagia</taxon>
        <taxon>Cytophagales</taxon>
        <taxon>Cytophagaceae</taxon>
        <taxon>Spirosoma</taxon>
    </lineage>
</organism>
<keyword evidence="4" id="KW-1133">Transmembrane helix</keyword>
<feature type="domain" description="Histidine kinase" evidence="6">
    <location>
        <begin position="1087"/>
        <end position="1325"/>
    </location>
</feature>
<accession>A0A6P1VNY9</accession>
<evidence type="ECO:0000259" key="6">
    <source>
        <dbReference type="PROSITE" id="PS50109"/>
    </source>
</evidence>
<dbReference type="SUPFAM" id="SSF55874">
    <property type="entry name" value="ATPase domain of HSP90 chaperone/DNA topoisomerase II/histidine kinase"/>
    <property type="match status" value="1"/>
</dbReference>
<dbReference type="Proteomes" id="UP000464577">
    <property type="component" value="Chromosome"/>
</dbReference>
<dbReference type="InterPro" id="IPR011123">
    <property type="entry name" value="Y_Y_Y"/>
</dbReference>
<dbReference type="FunFam" id="2.60.40.10:FF:000791">
    <property type="entry name" value="Two-component system sensor histidine kinase/response regulator"/>
    <property type="match status" value="1"/>
</dbReference>
<dbReference type="SMART" id="SM00387">
    <property type="entry name" value="HATPase_c"/>
    <property type="match status" value="1"/>
</dbReference>
<dbReference type="Pfam" id="PF07494">
    <property type="entry name" value="Reg_prop"/>
    <property type="match status" value="5"/>
</dbReference>
<reference evidence="7 8" key="1">
    <citation type="submission" date="2019-11" db="EMBL/GenBank/DDBJ databases">
        <title>Spirosoma endbachense sp. nov., isolated from a natural salt meadow.</title>
        <authorList>
            <person name="Rojas J."/>
            <person name="Ambika Manirajan B."/>
            <person name="Ratering S."/>
            <person name="Suarez C."/>
            <person name="Geissler-Plaum R."/>
            <person name="Schnell S."/>
        </authorList>
    </citation>
    <scope>NUCLEOTIDE SEQUENCE [LARGE SCALE GENOMIC DNA]</scope>
    <source>
        <strain evidence="7 8">I-24</strain>
    </source>
</reference>
<dbReference type="InterPro" id="IPR005467">
    <property type="entry name" value="His_kinase_dom"/>
</dbReference>
<proteinExistence type="predicted"/>
<dbReference type="KEGG" id="senf:GJR95_04555"/>
<dbReference type="EMBL" id="CP045997">
    <property type="protein sequence ID" value="QHV94334.1"/>
    <property type="molecule type" value="Genomic_DNA"/>
</dbReference>
<keyword evidence="5" id="KW-0732">Signal</keyword>
<dbReference type="InterPro" id="IPR003661">
    <property type="entry name" value="HisK_dim/P_dom"/>
</dbReference>
<dbReference type="Pfam" id="PF02518">
    <property type="entry name" value="HATPase_c"/>
    <property type="match status" value="1"/>
</dbReference>
<dbReference type="SUPFAM" id="SSF47384">
    <property type="entry name" value="Homodimeric domain of signal transducing histidine kinase"/>
    <property type="match status" value="1"/>
</dbReference>
<keyword evidence="8" id="KW-1185">Reference proteome</keyword>
<dbReference type="InterPro" id="IPR011110">
    <property type="entry name" value="Reg_prop"/>
</dbReference>
<gene>
    <name evidence="7" type="ORF">GJR95_04555</name>
</gene>
<dbReference type="Gene3D" id="3.30.565.10">
    <property type="entry name" value="Histidine kinase-like ATPase, C-terminal domain"/>
    <property type="match status" value="1"/>
</dbReference>
<dbReference type="InterPro" id="IPR036890">
    <property type="entry name" value="HATPase_C_sf"/>
</dbReference>
<evidence type="ECO:0000256" key="3">
    <source>
        <dbReference type="ARBA" id="ARBA00022553"/>
    </source>
</evidence>
<feature type="signal peptide" evidence="5">
    <location>
        <begin position="1"/>
        <end position="24"/>
    </location>
</feature>
<dbReference type="CDD" id="cd00082">
    <property type="entry name" value="HisKA"/>
    <property type="match status" value="1"/>
</dbReference>
<dbReference type="SUPFAM" id="SSF63829">
    <property type="entry name" value="Calcium-dependent phosphotriesterase"/>
    <property type="match status" value="3"/>
</dbReference>
<dbReference type="InterPro" id="IPR015943">
    <property type="entry name" value="WD40/YVTN_repeat-like_dom_sf"/>
</dbReference>
<comment type="catalytic activity">
    <reaction evidence="1">
        <text>ATP + protein L-histidine = ADP + protein N-phospho-L-histidine.</text>
        <dbReference type="EC" id="2.7.13.3"/>
    </reaction>
</comment>
<feature type="transmembrane region" description="Helical" evidence="4">
    <location>
        <begin position="1015"/>
        <end position="1035"/>
    </location>
</feature>
<dbReference type="InterPro" id="IPR013783">
    <property type="entry name" value="Ig-like_fold"/>
</dbReference>
<keyword evidence="3" id="KW-0597">Phosphoprotein</keyword>
<protein>
    <recommendedName>
        <fullName evidence="2">histidine kinase</fullName>
        <ecNumber evidence="2">2.7.13.3</ecNumber>
    </recommendedName>
</protein>
<sequence>MSRFVLVITLLTLPLMSFSQSPRAYFEQITTANGLPENSVSCMLQDHLGFMWLGTQNGLVRYDGNQMTVYQYDPDDPYSLKHNAICHLYEDRQGNIWVGCVGGLYCFDRATQRFIPYSPEKGTEYPGRFEFIYQDRRGSFWVITDRRNLRVLHQYNPKMGRWTHYEHNPAERDGLAFTDVLIMSATGVRLACFLEDAQGDLWVVTRQGATVNSDARLHRYDRASDRFRPYQPTGISAIHPPLNYVKSPRLDRKGMIWVPTYGNGLYQINPRTNQLIAHYRHNPHDAHSLISDTTRTVYEDRSGFLWISTFYGLDRLDPKTHLFTHFSHDPTNLNTPSDKVLDAFGETTNGNIWFGTALAGIDEYDRKTGRFIRYSRNTGQPGALAVGKAGSFLIDKTDLIWAGTIHTGLNKQTRMTRFSVFDYQSRLLAHLASSAVSTIYEAPSEPGVLWFGTNAGLDRYDKKTGKLTHYALDLKNVATIGNDRVSTLTEDASGRFWIGTTNGLYLMDRKRGTFTRYKQNPGNANSLNLNWIKTILSARDGTLWIGTEFGLNQFNPQTGQFTHYYGADTLYHPSLYRFVNTISTTARRLVSAWHTRSEHDITKAFTLAQPTTVAISAMGAVTSAQKNDYGWIEDASGRKVWEISYPRTRYAGGENRRMQIDTLHLPAGAYRLQYRANEGSAQTRFNMPVPTPYHPELWGIQVIKITSEEGDTLIRLAKKWVYSGLSSVVVNVLHEDKKGRIWIGTNGGGLNGYDPATGKFTFYREPMNGFSQITAIHEEPNGTLWVGDYFHGLFSFNADKGITKHYTTVQGLSHNSIMGIVSDDDGYLWLSTFNGLSRFDPATSRFRTYSNSHGLQGLVFRYSPFRSSAGDVFFPGDHGISLLAKHQVFDDPYPPKITLTDVAIFNQKAAIGSNAPLPADVSIADNITLAHNQNELTFSFAALHYNRNPECRYAFKLEPYDNEWVQAGSTRQARYTALKPGSYTFRVKAANADGVWNEKGAQIAVVILPPWWQSWWAYLLYALFIGGSIGAFIQYRSSALRRENRVLEEKVADRTNQLQQSLEQLKSTQTQLIQREKMASLGELTAGIAHEIQNPLNFVNNFAELSTELMEELDEETHQGNTDQIKLIARDIKDNLSKITRHGQRASSIVKGMLEHSRTSSGQKEPTDLNALADEYLRLAYQGLRAKDLTFSCELVTDFAPNLPLANLVPQEIGRVLLNLYNNAFYAVAERQKTASPAYQPTVWVRTAQVDGSVQIRVKDNGTGIPESVKAKIFQPFFTTKPTGEGTGLGLSLSYDIVIKGHGGALDVQSEAGQFTEFRLLLPIA</sequence>
<dbReference type="GO" id="GO:0000155">
    <property type="term" value="F:phosphorelay sensor kinase activity"/>
    <property type="evidence" value="ECO:0007669"/>
    <property type="project" value="InterPro"/>
</dbReference>
<dbReference type="PRINTS" id="PR00344">
    <property type="entry name" value="BCTRLSENSOR"/>
</dbReference>
<dbReference type="InterPro" id="IPR004358">
    <property type="entry name" value="Sig_transdc_His_kin-like_C"/>
</dbReference>
<dbReference type="Pfam" id="PF00512">
    <property type="entry name" value="HisKA"/>
    <property type="match status" value="1"/>
</dbReference>
<dbReference type="InterPro" id="IPR003594">
    <property type="entry name" value="HATPase_dom"/>
</dbReference>
<dbReference type="InterPro" id="IPR036097">
    <property type="entry name" value="HisK_dim/P_sf"/>
</dbReference>
<keyword evidence="4" id="KW-0472">Membrane</keyword>
<dbReference type="SMART" id="SM00388">
    <property type="entry name" value="HisKA"/>
    <property type="match status" value="1"/>
</dbReference>
<evidence type="ECO:0000256" key="2">
    <source>
        <dbReference type="ARBA" id="ARBA00012438"/>
    </source>
</evidence>
<dbReference type="Gene3D" id="2.130.10.10">
    <property type="entry name" value="YVTN repeat-like/Quinoprotein amine dehydrogenase"/>
    <property type="match status" value="4"/>
</dbReference>
<dbReference type="PANTHER" id="PTHR43547">
    <property type="entry name" value="TWO-COMPONENT HISTIDINE KINASE"/>
    <property type="match status" value="1"/>
</dbReference>
<name>A0A6P1VNY9_9BACT</name>
<dbReference type="PANTHER" id="PTHR43547:SF2">
    <property type="entry name" value="HYBRID SIGNAL TRANSDUCTION HISTIDINE KINASE C"/>
    <property type="match status" value="1"/>
</dbReference>
<dbReference type="Pfam" id="PF07495">
    <property type="entry name" value="Y_Y_Y"/>
    <property type="match status" value="1"/>
</dbReference>
<dbReference type="Gene3D" id="1.10.287.130">
    <property type="match status" value="1"/>
</dbReference>